<evidence type="ECO:0000313" key="4">
    <source>
        <dbReference type="Proteomes" id="UP000243739"/>
    </source>
</evidence>
<sequence length="655" mass="76576">MQRRDNLLSLCIITKNEEKKLPLCLKNIKDVVDEIVIVDTGSTDKTVKVAKQAGAKVYFKKWDNDFSEIRNYAIEKASGKWILFLDADETLSIDDSRKIKGLLNNPLVEGYLFYIRTQIENHLSTSVTQSLRLFRNRKEYRYQNLVYERIPEEIITNIKDVEITIIHQPDPDKYLQRQRMKIELLKKDIKLNPTDSYLRYTYGIELLNNNQIEEAIKQFQEAVKYVKHYHLYTPHLYKLLTWSLYITGKLELGIEIANKGLKYFPFYTDLVFLRGKIYQKLHKFSEAIDDFKRCHQLGDPPSSMVSEPGVGGYKALLAIGEIHEELLNAEKALDYYSQAFHSEPSLTEPLYLIGTLVKKYPQLGVIDKILLKYLGQSEHNQLMTLIDILCLEKEYQKALYYINILEAKANQNIMEDIAFVKGICYMMLERPLIAEKYFSTIPKEHSYYEQVLLKRIQNYWFHNKWDLAENLLKQILNSNNLNQKIKELYLDLHSLLTGKKITLNNLEIEGYQIIARLIENMLFLKQIDKATVLMEWLYKSSDENLWISIGELLATLKEISLIKKIYSQLNNKEVKVSFKEKVAMVLLKDGHNIEAEDILKLESSSNFGVEGHYLQNKFLLKKISTLINSALQSEKLTDEGQIKLYQLRESIKNEN</sequence>
<keyword evidence="1" id="KW-0802">TPR repeat</keyword>
<proteinExistence type="predicted"/>
<protein>
    <recommendedName>
        <fullName evidence="2">Glycosyltransferase 2-like domain-containing protein</fullName>
    </recommendedName>
</protein>
<dbReference type="Gene3D" id="3.90.550.10">
    <property type="entry name" value="Spore Coat Polysaccharide Biosynthesis Protein SpsA, Chain A"/>
    <property type="match status" value="1"/>
</dbReference>
<comment type="caution">
    <text evidence="3">The sequence shown here is derived from an EMBL/GenBank/DDBJ whole genome shotgun (WGS) entry which is preliminary data.</text>
</comment>
<dbReference type="Gene3D" id="1.25.40.10">
    <property type="entry name" value="Tetratricopeptide repeat domain"/>
    <property type="match status" value="2"/>
</dbReference>
<dbReference type="SUPFAM" id="SSF53448">
    <property type="entry name" value="Nucleotide-diphospho-sugar transferases"/>
    <property type="match status" value="1"/>
</dbReference>
<name>A0A1D2YT87_9BACI</name>
<evidence type="ECO:0000256" key="1">
    <source>
        <dbReference type="PROSITE-ProRule" id="PRU00339"/>
    </source>
</evidence>
<dbReference type="PANTHER" id="PTHR43630:SF2">
    <property type="entry name" value="GLYCOSYLTRANSFERASE"/>
    <property type="match status" value="1"/>
</dbReference>
<dbReference type="AlphaFoldDB" id="A0A1D2YT87"/>
<dbReference type="CDD" id="cd02511">
    <property type="entry name" value="Beta4Glucosyltransferase"/>
    <property type="match status" value="1"/>
</dbReference>
<evidence type="ECO:0000259" key="2">
    <source>
        <dbReference type="Pfam" id="PF00535"/>
    </source>
</evidence>
<dbReference type="Proteomes" id="UP000243739">
    <property type="component" value="Unassembled WGS sequence"/>
</dbReference>
<dbReference type="SUPFAM" id="SSF48452">
    <property type="entry name" value="TPR-like"/>
    <property type="match status" value="2"/>
</dbReference>
<dbReference type="SMART" id="SM00028">
    <property type="entry name" value="TPR"/>
    <property type="match status" value="4"/>
</dbReference>
<dbReference type="Pfam" id="PF00535">
    <property type="entry name" value="Glycos_transf_2"/>
    <property type="match status" value="1"/>
</dbReference>
<evidence type="ECO:0000313" key="3">
    <source>
        <dbReference type="EMBL" id="OEF98891.1"/>
    </source>
</evidence>
<feature type="repeat" description="TPR" evidence="1">
    <location>
        <begin position="313"/>
        <end position="346"/>
    </location>
</feature>
<dbReference type="InterPro" id="IPR001173">
    <property type="entry name" value="Glyco_trans_2-like"/>
</dbReference>
<dbReference type="STRING" id="337097.BHF71_02895"/>
<dbReference type="PROSITE" id="PS50005">
    <property type="entry name" value="TPR"/>
    <property type="match status" value="1"/>
</dbReference>
<dbReference type="InterPro" id="IPR029044">
    <property type="entry name" value="Nucleotide-diphossugar_trans"/>
</dbReference>
<dbReference type="EMBL" id="MIJF01000046">
    <property type="protein sequence ID" value="OEF98891.1"/>
    <property type="molecule type" value="Genomic_DNA"/>
</dbReference>
<reference evidence="3 4" key="1">
    <citation type="submission" date="2016-09" db="EMBL/GenBank/DDBJ databases">
        <title>Draft genome sequence for the type strain of Vulcanibacillus modesticaldus BR, a strictly anaerobic, moderately thermophilic, and nitrate-reducing bacterium from deep sea-hydrothermal vents of the Mid-Atlantic Ridge.</title>
        <authorList>
            <person name="Abin C.A."/>
            <person name="Hollibaugh J.T."/>
        </authorList>
    </citation>
    <scope>NUCLEOTIDE SEQUENCE [LARGE SCALE GENOMIC DNA]</scope>
    <source>
        <strain evidence="3 4">BR</strain>
    </source>
</reference>
<feature type="domain" description="Glycosyltransferase 2-like" evidence="2">
    <location>
        <begin position="9"/>
        <end position="106"/>
    </location>
</feature>
<accession>A0A1D2YT87</accession>
<gene>
    <name evidence="3" type="ORF">BHF71_02895</name>
</gene>
<dbReference type="InterPro" id="IPR011990">
    <property type="entry name" value="TPR-like_helical_dom_sf"/>
</dbReference>
<dbReference type="InterPro" id="IPR019734">
    <property type="entry name" value="TPR_rpt"/>
</dbReference>
<dbReference type="PANTHER" id="PTHR43630">
    <property type="entry name" value="POLY-BETA-1,6-N-ACETYL-D-GLUCOSAMINE SYNTHASE"/>
    <property type="match status" value="1"/>
</dbReference>
<organism evidence="3 4">
    <name type="scientific">Vulcanibacillus modesticaldus</name>
    <dbReference type="NCBI Taxonomy" id="337097"/>
    <lineage>
        <taxon>Bacteria</taxon>
        <taxon>Bacillati</taxon>
        <taxon>Bacillota</taxon>
        <taxon>Bacilli</taxon>
        <taxon>Bacillales</taxon>
        <taxon>Bacillaceae</taxon>
        <taxon>Vulcanibacillus</taxon>
    </lineage>
</organism>
<keyword evidence="4" id="KW-1185">Reference proteome</keyword>